<dbReference type="AlphaFoldDB" id="A0A951QAK3"/>
<dbReference type="EMBL" id="JAHHHD010000008">
    <property type="protein sequence ID" value="MBW4658900.1"/>
    <property type="molecule type" value="Genomic_DNA"/>
</dbReference>
<dbReference type="PANTHER" id="PTHR10434">
    <property type="entry name" value="1-ACYL-SN-GLYCEROL-3-PHOSPHATE ACYLTRANSFERASE"/>
    <property type="match status" value="1"/>
</dbReference>
<reference evidence="4" key="2">
    <citation type="journal article" date="2022" name="Microbiol. Resour. Announc.">
        <title>Metagenome Sequencing to Explore Phylogenomics of Terrestrial Cyanobacteria.</title>
        <authorList>
            <person name="Ward R.D."/>
            <person name="Stajich J.E."/>
            <person name="Johansen J.R."/>
            <person name="Huntemann M."/>
            <person name="Clum A."/>
            <person name="Foster B."/>
            <person name="Foster B."/>
            <person name="Roux S."/>
            <person name="Palaniappan K."/>
            <person name="Varghese N."/>
            <person name="Mukherjee S."/>
            <person name="Reddy T.B.K."/>
            <person name="Daum C."/>
            <person name="Copeland A."/>
            <person name="Chen I.A."/>
            <person name="Ivanova N.N."/>
            <person name="Kyrpides N.C."/>
            <person name="Shapiro N."/>
            <person name="Eloe-Fadrosh E.A."/>
            <person name="Pietrasiak N."/>
        </authorList>
    </citation>
    <scope>NUCLEOTIDE SEQUENCE</scope>
    <source>
        <strain evidence="4">UHER 2000/2452</strain>
    </source>
</reference>
<evidence type="ECO:0000313" key="5">
    <source>
        <dbReference type="Proteomes" id="UP000757435"/>
    </source>
</evidence>
<organism evidence="4 5">
    <name type="scientific">Drouetiella hepatica Uher 2000/2452</name>
    <dbReference type="NCBI Taxonomy" id="904376"/>
    <lineage>
        <taxon>Bacteria</taxon>
        <taxon>Bacillati</taxon>
        <taxon>Cyanobacteriota</taxon>
        <taxon>Cyanophyceae</taxon>
        <taxon>Oculatellales</taxon>
        <taxon>Oculatellaceae</taxon>
        <taxon>Drouetiella</taxon>
    </lineage>
</organism>
<keyword evidence="1" id="KW-0808">Transferase</keyword>
<evidence type="ECO:0000259" key="3">
    <source>
        <dbReference type="SMART" id="SM00563"/>
    </source>
</evidence>
<dbReference type="Pfam" id="PF01553">
    <property type="entry name" value="Acyltransferase"/>
    <property type="match status" value="1"/>
</dbReference>
<proteinExistence type="predicted"/>
<dbReference type="Proteomes" id="UP000757435">
    <property type="component" value="Unassembled WGS sequence"/>
</dbReference>
<name>A0A951QAK3_9CYAN</name>
<keyword evidence="2 4" id="KW-0012">Acyltransferase</keyword>
<dbReference type="SMART" id="SM00563">
    <property type="entry name" value="PlsC"/>
    <property type="match status" value="1"/>
</dbReference>
<comment type="caution">
    <text evidence="4">The sequence shown here is derived from an EMBL/GenBank/DDBJ whole genome shotgun (WGS) entry which is preliminary data.</text>
</comment>
<protein>
    <submittedName>
        <fullName evidence="4">1-acyl-sn-glycerol-3-phosphate acyltransferase</fullName>
    </submittedName>
</protein>
<dbReference type="GO" id="GO:0006654">
    <property type="term" value="P:phosphatidic acid biosynthetic process"/>
    <property type="evidence" value="ECO:0007669"/>
    <property type="project" value="TreeGrafter"/>
</dbReference>
<dbReference type="CDD" id="cd07989">
    <property type="entry name" value="LPLAT_AGPAT-like"/>
    <property type="match status" value="1"/>
</dbReference>
<gene>
    <name evidence="4" type="ORF">KME15_09510</name>
</gene>
<dbReference type="GO" id="GO:0003841">
    <property type="term" value="F:1-acylglycerol-3-phosphate O-acyltransferase activity"/>
    <property type="evidence" value="ECO:0007669"/>
    <property type="project" value="TreeGrafter"/>
</dbReference>
<evidence type="ECO:0000313" key="4">
    <source>
        <dbReference type="EMBL" id="MBW4658900.1"/>
    </source>
</evidence>
<sequence>MTRLPFYPPKINPFLVWMLQQASPWIARWIDRLELVVSAEPEVPIATLQQQPCLLLCNHSTFQDEVVLFLLSARVGQPFYYLAAHERFQGIRGWFYQRIGAYSVRRGLADRESVRQTLSLVTRPGCKLVVFPEGGCSFQNDTVMPFRSGAVQIALQALARLDKRSGSPGSSGSSGSPSSPDLPDLYAVPISLKYRYTGKMSVVIQKTLNRLEKAIALPPAGDVYQRLRTIAEHVLVNCEQEYGLPSPLDLNWNQRITRLKAQVLQQCEAQLKLTFIKGEPDRERVYRIRHALENRSSTLMPDGTDGWDVMLQATARVLNFDAIYDGYVSEKPTPERFLDTLIRLEREVFKIDQPHPKGYRQAYLRIGKPINLKDHVADYRRDRSATVNQVIQQLHGTVQRNLDVLSEATARGISW</sequence>
<dbReference type="InterPro" id="IPR002123">
    <property type="entry name" value="Plipid/glycerol_acylTrfase"/>
</dbReference>
<feature type="domain" description="Phospholipid/glycerol acyltransferase" evidence="3">
    <location>
        <begin position="53"/>
        <end position="195"/>
    </location>
</feature>
<accession>A0A951QAK3</accession>
<evidence type="ECO:0000256" key="2">
    <source>
        <dbReference type="ARBA" id="ARBA00023315"/>
    </source>
</evidence>
<dbReference type="SUPFAM" id="SSF69593">
    <property type="entry name" value="Glycerol-3-phosphate (1)-acyltransferase"/>
    <property type="match status" value="1"/>
</dbReference>
<reference evidence="4" key="1">
    <citation type="submission" date="2021-05" db="EMBL/GenBank/DDBJ databases">
        <authorList>
            <person name="Pietrasiak N."/>
            <person name="Ward R."/>
            <person name="Stajich J.E."/>
            <person name="Kurbessoian T."/>
        </authorList>
    </citation>
    <scope>NUCLEOTIDE SEQUENCE</scope>
    <source>
        <strain evidence="4">UHER 2000/2452</strain>
    </source>
</reference>
<evidence type="ECO:0000256" key="1">
    <source>
        <dbReference type="ARBA" id="ARBA00022679"/>
    </source>
</evidence>
<dbReference type="PANTHER" id="PTHR10434:SF40">
    <property type="entry name" value="1-ACYL-SN-GLYCEROL-3-PHOSPHATE ACYLTRANSFERASE"/>
    <property type="match status" value="1"/>
</dbReference>